<evidence type="ECO:0000313" key="3">
    <source>
        <dbReference type="EMBL" id="OGM20511.1"/>
    </source>
</evidence>
<feature type="transmembrane region" description="Helical" evidence="1">
    <location>
        <begin position="18"/>
        <end position="38"/>
    </location>
</feature>
<dbReference type="InterPro" id="IPR036291">
    <property type="entry name" value="NAD(P)-bd_dom_sf"/>
</dbReference>
<reference evidence="3 4" key="1">
    <citation type="journal article" date="2016" name="Nat. Commun.">
        <title>Thousands of microbial genomes shed light on interconnected biogeochemical processes in an aquifer system.</title>
        <authorList>
            <person name="Anantharaman K."/>
            <person name="Brown C.T."/>
            <person name="Hug L.A."/>
            <person name="Sharon I."/>
            <person name="Castelle C.J."/>
            <person name="Probst A.J."/>
            <person name="Thomas B.C."/>
            <person name="Singh A."/>
            <person name="Wilkins M.J."/>
            <person name="Karaoz U."/>
            <person name="Brodie E.L."/>
            <person name="Williams K.H."/>
            <person name="Hubbard S.S."/>
            <person name="Banfield J.F."/>
        </authorList>
    </citation>
    <scope>NUCLEOTIDE SEQUENCE [LARGE SCALE GENOMIC DNA]</scope>
</reference>
<dbReference type="Pfam" id="PF21135">
    <property type="entry name" value="DRL_cat"/>
    <property type="match status" value="1"/>
</dbReference>
<dbReference type="Proteomes" id="UP000178419">
    <property type="component" value="Unassembled WGS sequence"/>
</dbReference>
<organism evidence="3 4">
    <name type="scientific">Candidatus Woesebacteria bacterium RIFCSPHIGHO2_01_FULL_38_9</name>
    <dbReference type="NCBI Taxonomy" id="1802492"/>
    <lineage>
        <taxon>Bacteria</taxon>
        <taxon>Candidatus Woeseibacteriota</taxon>
    </lineage>
</organism>
<accession>A0A1F7XZP4</accession>
<evidence type="ECO:0000313" key="4">
    <source>
        <dbReference type="Proteomes" id="UP000178419"/>
    </source>
</evidence>
<keyword evidence="1" id="KW-0472">Membrane</keyword>
<gene>
    <name evidence="3" type="ORF">A2714_03930</name>
</gene>
<evidence type="ECO:0000259" key="2">
    <source>
        <dbReference type="SMART" id="SM00858"/>
    </source>
</evidence>
<dbReference type="InterPro" id="IPR013974">
    <property type="entry name" value="SAF"/>
</dbReference>
<dbReference type="AlphaFoldDB" id="A0A1F7XZP4"/>
<dbReference type="EMBL" id="MGGE01000040">
    <property type="protein sequence ID" value="OGM20511.1"/>
    <property type="molecule type" value="Genomic_DNA"/>
</dbReference>
<feature type="domain" description="SAF" evidence="2">
    <location>
        <begin position="337"/>
        <end position="400"/>
    </location>
</feature>
<proteinExistence type="predicted"/>
<sequence>MYDYIWKLLEKREKPIDVIVAGLGFMGFGFVSAVRNVVGMRVPLLISRRPKESKKYLEERGFKVKIESNPQKIKDFADKGYICVSDDLSLIETYENEVVLEMTGTVAYGTEIGLRTVKARKHFITMNPELQEVAGTELKKLADLYGVVITDVVGDQPGSLTRMISQAKMQGFKVLVAGNMKRYMDRHATQVKMQPWADDKGLNVRQTVSFTDGTKQSIEMSLVANYLGMDLLQFGMKGPQVEDIKEVLDKFNWNEIPEGGIVDYVIGLKLFPGIFLIVEHKDPHQAKYLRYLGLGDGPRYVLFEPYHLCHLDVAGTIAKVVLFRQETINNSTNPRTKTIAVAKFDLKKGQKLDGIGGNLVYGNIDKIESSDGFLPVGLSDGAILKNDIHQDQPIKLIDVDLPDNAATRLLGFLTQSNSNGENFEEKKVERRPTWLRALHILG</sequence>
<keyword evidence="1" id="KW-1133">Transmembrane helix</keyword>
<evidence type="ECO:0000256" key="1">
    <source>
        <dbReference type="SAM" id="Phobius"/>
    </source>
</evidence>
<comment type="caution">
    <text evidence="3">The sequence shown here is derived from an EMBL/GenBank/DDBJ whole genome shotgun (WGS) entry which is preliminary data.</text>
</comment>
<dbReference type="PANTHER" id="PTHR37850:SF1">
    <property type="entry name" value="SAF DOMAIN PROTEIN"/>
    <property type="match status" value="1"/>
</dbReference>
<name>A0A1F7XZP4_9BACT</name>
<dbReference type="CDD" id="cd11616">
    <property type="entry name" value="SAF_DH_OX_like"/>
    <property type="match status" value="1"/>
</dbReference>
<dbReference type="SMART" id="SM00858">
    <property type="entry name" value="SAF"/>
    <property type="match status" value="1"/>
</dbReference>
<protein>
    <recommendedName>
        <fullName evidence="2">SAF domain-containing protein</fullName>
    </recommendedName>
</protein>
<dbReference type="InterPro" id="IPR048423">
    <property type="entry name" value="DRL_cat"/>
</dbReference>
<dbReference type="SUPFAM" id="SSF51735">
    <property type="entry name" value="NAD(P)-binding Rossmann-fold domains"/>
    <property type="match status" value="1"/>
</dbReference>
<dbReference type="PANTHER" id="PTHR37850">
    <property type="entry name" value="STRU PROTEIN"/>
    <property type="match status" value="1"/>
</dbReference>
<keyword evidence="1" id="KW-0812">Transmembrane</keyword>
<dbReference type="Gene3D" id="3.40.50.720">
    <property type="entry name" value="NAD(P)-binding Rossmann-like Domain"/>
    <property type="match status" value="1"/>
</dbReference>